<sequence length="183" mass="19666">MKNLWLALVLFVTSIGTVWAESVEEQRANVMKMHDKALADLYEAKPDVKQKLQSAPGYAVFKNADVNLLIAAVGGGYGVVNNNSSGKKTYMKMGTAGIGLGLGVKDFRAVFIFKTEKVMNSFIESGWEFGGEADAAAKAGEDGGQASGKAVIGDIEIYQMTESGLALQATIRGTKYWQDDELN</sequence>
<evidence type="ECO:0000313" key="3">
    <source>
        <dbReference type="Proteomes" id="UP001597380"/>
    </source>
</evidence>
<name>A0ABW4XT17_9GAMM</name>
<dbReference type="Proteomes" id="UP001597380">
    <property type="component" value="Unassembled WGS sequence"/>
</dbReference>
<dbReference type="InterPro" id="IPR007461">
    <property type="entry name" value="Ysc84_actin-binding"/>
</dbReference>
<dbReference type="RefSeq" id="WP_345341811.1">
    <property type="nucleotide sequence ID" value="NZ_BAABLI010000031.1"/>
</dbReference>
<organism evidence="2 3">
    <name type="scientific">Corallincola platygyrae</name>
    <dbReference type="NCBI Taxonomy" id="1193278"/>
    <lineage>
        <taxon>Bacteria</taxon>
        <taxon>Pseudomonadati</taxon>
        <taxon>Pseudomonadota</taxon>
        <taxon>Gammaproteobacteria</taxon>
        <taxon>Alteromonadales</taxon>
        <taxon>Psychromonadaceae</taxon>
        <taxon>Corallincola</taxon>
    </lineage>
</organism>
<feature type="domain" description="Ysc84 actin-binding" evidence="1">
    <location>
        <begin position="95"/>
        <end position="183"/>
    </location>
</feature>
<accession>A0ABW4XT17</accession>
<dbReference type="Pfam" id="PF04366">
    <property type="entry name" value="Ysc84"/>
    <property type="match status" value="1"/>
</dbReference>
<evidence type="ECO:0000259" key="1">
    <source>
        <dbReference type="Pfam" id="PF04366"/>
    </source>
</evidence>
<reference evidence="3" key="1">
    <citation type="journal article" date="2019" name="Int. J. Syst. Evol. Microbiol.">
        <title>The Global Catalogue of Microorganisms (GCM) 10K type strain sequencing project: providing services to taxonomists for standard genome sequencing and annotation.</title>
        <authorList>
            <consortium name="The Broad Institute Genomics Platform"/>
            <consortium name="The Broad Institute Genome Sequencing Center for Infectious Disease"/>
            <person name="Wu L."/>
            <person name="Ma J."/>
        </authorList>
    </citation>
    <scope>NUCLEOTIDE SEQUENCE [LARGE SCALE GENOMIC DNA]</scope>
    <source>
        <strain evidence="3">CGMCC 1.10992</strain>
    </source>
</reference>
<comment type="caution">
    <text evidence="2">The sequence shown here is derived from an EMBL/GenBank/DDBJ whole genome shotgun (WGS) entry which is preliminary data.</text>
</comment>
<protein>
    <submittedName>
        <fullName evidence="2">YSC84-related protein</fullName>
    </submittedName>
</protein>
<dbReference type="EMBL" id="JBHUHT010000027">
    <property type="protein sequence ID" value="MFD2097661.1"/>
    <property type="molecule type" value="Genomic_DNA"/>
</dbReference>
<gene>
    <name evidence="2" type="ORF">ACFSJ3_16845</name>
</gene>
<evidence type="ECO:0000313" key="2">
    <source>
        <dbReference type="EMBL" id="MFD2097661.1"/>
    </source>
</evidence>
<keyword evidence="3" id="KW-1185">Reference proteome</keyword>
<proteinExistence type="predicted"/>